<dbReference type="PANTHER" id="PTHR40788:SF2">
    <property type="entry name" value="CLR5 DOMAIN-CONTAINING PROTEIN"/>
    <property type="match status" value="1"/>
</dbReference>
<feature type="compositionally biased region" description="Basic and acidic residues" evidence="1">
    <location>
        <begin position="756"/>
        <end position="766"/>
    </location>
</feature>
<reference evidence="2" key="1">
    <citation type="submission" date="2020-01" db="EMBL/GenBank/DDBJ databases">
        <authorList>
            <consortium name="DOE Joint Genome Institute"/>
            <person name="Haridas S."/>
            <person name="Albert R."/>
            <person name="Binder M."/>
            <person name="Bloem J."/>
            <person name="Labutti K."/>
            <person name="Salamov A."/>
            <person name="Andreopoulos B."/>
            <person name="Baker S.E."/>
            <person name="Barry K."/>
            <person name="Bills G."/>
            <person name="Bluhm B.H."/>
            <person name="Cannon C."/>
            <person name="Castanera R."/>
            <person name="Culley D.E."/>
            <person name="Daum C."/>
            <person name="Ezra D."/>
            <person name="Gonzalez J.B."/>
            <person name="Henrissat B."/>
            <person name="Kuo A."/>
            <person name="Liang C."/>
            <person name="Lipzen A."/>
            <person name="Lutzoni F."/>
            <person name="Magnuson J."/>
            <person name="Mondo S."/>
            <person name="Nolan M."/>
            <person name="Ohm R."/>
            <person name="Pangilinan J."/>
            <person name="Park H.-J."/>
            <person name="Ramirez L."/>
            <person name="Alfaro M."/>
            <person name="Sun H."/>
            <person name="Tritt A."/>
            <person name="Yoshinaga Y."/>
            <person name="Zwiers L.-H."/>
            <person name="Turgeon B.G."/>
            <person name="Goodwin S.B."/>
            <person name="Spatafora J.W."/>
            <person name="Crous P.W."/>
            <person name="Grigoriev I.V."/>
        </authorList>
    </citation>
    <scope>NUCLEOTIDE SEQUENCE</scope>
    <source>
        <strain evidence="2">P77</strain>
    </source>
</reference>
<evidence type="ECO:0000313" key="3">
    <source>
        <dbReference type="Proteomes" id="UP000800040"/>
    </source>
</evidence>
<evidence type="ECO:0000313" key="2">
    <source>
        <dbReference type="EMBL" id="KAF1838416.1"/>
    </source>
</evidence>
<proteinExistence type="predicted"/>
<feature type="region of interest" description="Disordered" evidence="1">
    <location>
        <begin position="745"/>
        <end position="770"/>
    </location>
</feature>
<accession>A0A6A5KU36</accession>
<organism evidence="2 3">
    <name type="scientific">Decorospora gaudefroyi</name>
    <dbReference type="NCBI Taxonomy" id="184978"/>
    <lineage>
        <taxon>Eukaryota</taxon>
        <taxon>Fungi</taxon>
        <taxon>Dikarya</taxon>
        <taxon>Ascomycota</taxon>
        <taxon>Pezizomycotina</taxon>
        <taxon>Dothideomycetes</taxon>
        <taxon>Pleosporomycetidae</taxon>
        <taxon>Pleosporales</taxon>
        <taxon>Pleosporineae</taxon>
        <taxon>Pleosporaceae</taxon>
        <taxon>Decorospora</taxon>
    </lineage>
</organism>
<dbReference type="PANTHER" id="PTHR40788">
    <property type="entry name" value="CLR5 DOMAIN-CONTAINING PROTEIN-RELATED"/>
    <property type="match status" value="1"/>
</dbReference>
<dbReference type="EMBL" id="ML975252">
    <property type="protein sequence ID" value="KAF1838416.1"/>
    <property type="molecule type" value="Genomic_DNA"/>
</dbReference>
<keyword evidence="3" id="KW-1185">Reference proteome</keyword>
<dbReference type="OrthoDB" id="2922289at2759"/>
<sequence>MNSAGNYQQLLGSLGSLPEHEAAEALRKALLKGTRSGGLTLTRADIYEYFEHVHHYYGCPEDEPCDHDIQTDPLRWEKKLLYSVADIVVDIEKNGSGPAFRLWLSLLHAMNKYEVDIRKRWLKKSVAQRKAVLLAAWPTLSARHRPDMDEVVLNACPHERYSEALGHYTFPHMNLEDLTMPNSLLILLNARARHPPWKFALLDYELAPLIHLRPALLEETKLTMGLMGAEYGQIIKWNTEAEAAESMSMGDTIHPLPGSHILSMHAILYKALFLFVQEILPDKDSDLIIDFYKLLPPEQWPEPPTNFAEPPALTCDEQEFTSLNAIVREASYRVPALADLGRLEVLVSACKNAAEDHIWMLREDPEYFHECVFEHKEHRPELLRGQECGMVHINGREEHLWPRVLQSVTTNCYIDLFMWNELHVRISRLERYSNLYKEHLGCGVLGIVGTLPRDFAEALVETWFFLEAFQLEIIQELQLAWSSSLEVRAYFAQVCKHNEEDEDIMAGITFSGKHGRKRDKELERIFNLFKYLWDPPVRQTLKVHTLVETLEHLLQTNARANSLTSPLSAALISKLSIVSECLRQLNFFLPWAKEVEYVVKKHQTALLLKYATNLSRWNATLNTTFAGTNLADLGKPGSKFRYPVKKRRSRLNVERLRSAEAALDAFWHAADAHYRKCTGSTPHDLVSVIIQERTLQRTPPWSEPDKTSTPSTPVEYIYIPVPNSLHDPTKQITGRFDKLNLQASKKTKSHGFAAPNKDDSIDEKPTTKSNSPEVIFHLSARAHKVFKTLFHSPLSHEHPGDIRWQDFLHAMVAVGFSAQKLQGSAWQFTPRDLDVGQPIQLHEPHPTHKLPFTWARRFGRRLARTYGWRGDMFLCA</sequence>
<dbReference type="AlphaFoldDB" id="A0A6A5KU36"/>
<evidence type="ECO:0000256" key="1">
    <source>
        <dbReference type="SAM" id="MobiDB-lite"/>
    </source>
</evidence>
<gene>
    <name evidence="2" type="ORF">BDW02DRAFT_489169</name>
</gene>
<name>A0A6A5KU36_9PLEO</name>
<dbReference type="Proteomes" id="UP000800040">
    <property type="component" value="Unassembled WGS sequence"/>
</dbReference>
<protein>
    <submittedName>
        <fullName evidence="2">Uncharacterized protein</fullName>
    </submittedName>
</protein>